<dbReference type="EMBL" id="OU895878">
    <property type="protein sequence ID" value="CAG9803896.1"/>
    <property type="molecule type" value="Genomic_DNA"/>
</dbReference>
<keyword evidence="8" id="KW-0067">ATP-binding</keyword>
<evidence type="ECO:0000256" key="12">
    <source>
        <dbReference type="ARBA" id="ARBA00047493"/>
    </source>
</evidence>
<proteinExistence type="inferred from homology"/>
<dbReference type="OrthoDB" id="5212574at2759"/>
<keyword evidence="4" id="KW-0554">One-carbon metabolism</keyword>
<dbReference type="GO" id="GO:0006730">
    <property type="term" value="P:one-carbon metabolic process"/>
    <property type="evidence" value="ECO:0007669"/>
    <property type="project" value="UniProtKB-KW"/>
</dbReference>
<dbReference type="GO" id="GO:0005739">
    <property type="term" value="C:mitochondrion"/>
    <property type="evidence" value="ECO:0007669"/>
    <property type="project" value="TreeGrafter"/>
</dbReference>
<evidence type="ECO:0000256" key="3">
    <source>
        <dbReference type="ARBA" id="ARBA00013025"/>
    </source>
</evidence>
<dbReference type="Proteomes" id="UP001153620">
    <property type="component" value="Chromosome 2"/>
</dbReference>
<keyword evidence="7" id="KW-0547">Nucleotide-binding</keyword>
<dbReference type="InterPro" id="IPR018109">
    <property type="entry name" value="Folylpolyglutamate_synth_CS"/>
</dbReference>
<dbReference type="Gene3D" id="3.90.190.20">
    <property type="entry name" value="Mur ligase, C-terminal domain"/>
    <property type="match status" value="1"/>
</dbReference>
<evidence type="ECO:0000256" key="4">
    <source>
        <dbReference type="ARBA" id="ARBA00022563"/>
    </source>
</evidence>
<dbReference type="GO" id="GO:0005524">
    <property type="term" value="F:ATP binding"/>
    <property type="evidence" value="ECO:0007669"/>
    <property type="project" value="UniProtKB-KW"/>
</dbReference>
<dbReference type="SUPFAM" id="SSF53623">
    <property type="entry name" value="MurD-like peptide ligases, catalytic domain"/>
    <property type="match status" value="1"/>
</dbReference>
<evidence type="ECO:0000256" key="6">
    <source>
        <dbReference type="ARBA" id="ARBA00022723"/>
    </source>
</evidence>
<evidence type="ECO:0000256" key="11">
    <source>
        <dbReference type="ARBA" id="ARBA00030876"/>
    </source>
</evidence>
<keyword evidence="14" id="KW-1185">Reference proteome</keyword>
<comment type="similarity">
    <text evidence="2">Belongs to the folylpolyglutamate synthase family.</text>
</comment>
<name>A0A9N9WPK4_9DIPT</name>
<dbReference type="GO" id="GO:0004326">
    <property type="term" value="F:tetrahydrofolylpolyglutamate synthase activity"/>
    <property type="evidence" value="ECO:0007669"/>
    <property type="project" value="UniProtKB-EC"/>
</dbReference>
<gene>
    <name evidence="13" type="ORF">CHIRRI_LOCUS6791</name>
</gene>
<evidence type="ECO:0000313" key="13">
    <source>
        <dbReference type="EMBL" id="CAG9803896.1"/>
    </source>
</evidence>
<accession>A0A9N9WPK4</accession>
<dbReference type="AlphaFoldDB" id="A0A9N9WPK4"/>
<dbReference type="Gene3D" id="3.40.1190.10">
    <property type="entry name" value="Mur-like, catalytic domain"/>
    <property type="match status" value="1"/>
</dbReference>
<reference evidence="13" key="1">
    <citation type="submission" date="2022-01" db="EMBL/GenBank/DDBJ databases">
        <authorList>
            <person name="King R."/>
        </authorList>
    </citation>
    <scope>NUCLEOTIDE SEQUENCE</scope>
</reference>
<dbReference type="PANTHER" id="PTHR11136">
    <property type="entry name" value="FOLYLPOLYGLUTAMATE SYNTHASE-RELATED"/>
    <property type="match status" value="1"/>
</dbReference>
<dbReference type="InterPro" id="IPR036615">
    <property type="entry name" value="Mur_ligase_C_dom_sf"/>
</dbReference>
<dbReference type="PANTHER" id="PTHR11136:SF5">
    <property type="entry name" value="FOLYLPOLYGLUTAMATE SYNTHASE, MITOCHONDRIAL"/>
    <property type="match status" value="1"/>
</dbReference>
<evidence type="ECO:0000256" key="1">
    <source>
        <dbReference type="ARBA" id="ARBA00005150"/>
    </source>
</evidence>
<comment type="catalytic activity">
    <reaction evidence="12">
        <text>(6S)-5,6,7,8-tetrahydrofolyl-(gamma-L-Glu)(n) + L-glutamate + ATP = (6S)-5,6,7,8-tetrahydrofolyl-(gamma-L-Glu)(n+1) + ADP + phosphate + H(+)</text>
        <dbReference type="Rhea" id="RHEA:10580"/>
        <dbReference type="Rhea" id="RHEA-COMP:14738"/>
        <dbReference type="Rhea" id="RHEA-COMP:14740"/>
        <dbReference type="ChEBI" id="CHEBI:15378"/>
        <dbReference type="ChEBI" id="CHEBI:29985"/>
        <dbReference type="ChEBI" id="CHEBI:30616"/>
        <dbReference type="ChEBI" id="CHEBI:43474"/>
        <dbReference type="ChEBI" id="CHEBI:141005"/>
        <dbReference type="ChEBI" id="CHEBI:456216"/>
        <dbReference type="EC" id="6.3.2.17"/>
    </reaction>
</comment>
<dbReference type="GO" id="GO:0046872">
    <property type="term" value="F:metal ion binding"/>
    <property type="evidence" value="ECO:0007669"/>
    <property type="project" value="UniProtKB-KW"/>
</dbReference>
<dbReference type="EC" id="6.3.2.17" evidence="3"/>
<dbReference type="GO" id="GO:0005829">
    <property type="term" value="C:cytosol"/>
    <property type="evidence" value="ECO:0007669"/>
    <property type="project" value="TreeGrafter"/>
</dbReference>
<evidence type="ECO:0000313" key="14">
    <source>
        <dbReference type="Proteomes" id="UP001153620"/>
    </source>
</evidence>
<dbReference type="SUPFAM" id="SSF53244">
    <property type="entry name" value="MurD-like peptide ligases, peptide-binding domain"/>
    <property type="match status" value="1"/>
</dbReference>
<comment type="pathway">
    <text evidence="1">Cofactor biosynthesis; tetrahydrofolylpolyglutamate biosynthesis.</text>
</comment>
<evidence type="ECO:0000256" key="9">
    <source>
        <dbReference type="ARBA" id="ARBA00022842"/>
    </source>
</evidence>
<evidence type="ECO:0000256" key="2">
    <source>
        <dbReference type="ARBA" id="ARBA00008276"/>
    </source>
</evidence>
<sequence length="528" mass="60631">MLISKVIKPFSRIKLPMAKSNFCTASTMHVKKTFENAISALNNLQSNASAVNLSLKLRQQQIHDEANLNLRDTEKFLERIDGFNMKSLDRLSIIHVSGSKGKGSVCTYTDAILREYNVKTGLFTSPHLISVTERIKLMGISIDKSDFNRYFWEVYDALQSKKSHENDLPSYFKFLQIMAFYIFVKEEVDVAIVEVGIGGEYDSTNILRNTEIVGITALQLEHTQLLGKTLEEIAWQKAGIIKKDSFVYYMKQSKDSVANVIEERFKELKGKRLSPVPFFDEYVWHNCSLPDFKQTSDINKINFSLAAQLSARWLKNRMLLSERYFSDNVLIVIESKFIDAIQKCQVEGRFQQIKSAGINFYLDGAHTIDSMFITSNWFSSKIENEKTLSILLFNVTGDRDSEHILNSLHSIPFDFVCFTTNIASEETNKQCENYTDIHQNVQYDRCLKHKEIWTTMNADKRLKSSDIECFKTIQDALDYICNIKDNNLMPINVLITGSLHLVGGSLKIIKSIENIDMINEKFTERNMT</sequence>
<dbReference type="NCBIfam" id="TIGR01499">
    <property type="entry name" value="folC"/>
    <property type="match status" value="1"/>
</dbReference>
<dbReference type="InterPro" id="IPR036565">
    <property type="entry name" value="Mur-like_cat_sf"/>
</dbReference>
<keyword evidence="9" id="KW-0460">Magnesium</keyword>
<keyword evidence="6" id="KW-0479">Metal-binding</keyword>
<evidence type="ECO:0000256" key="7">
    <source>
        <dbReference type="ARBA" id="ARBA00022741"/>
    </source>
</evidence>
<protein>
    <recommendedName>
        <fullName evidence="3">tetrahydrofolate synthase</fullName>
        <ecNumber evidence="3">6.3.2.17</ecNumber>
    </recommendedName>
    <alternativeName>
        <fullName evidence="11">Folylpoly-gamma-glutamate synthetase</fullName>
    </alternativeName>
    <alternativeName>
        <fullName evidence="10">Tetrahydrofolylpolyglutamate synthase</fullName>
    </alternativeName>
</protein>
<evidence type="ECO:0000256" key="5">
    <source>
        <dbReference type="ARBA" id="ARBA00022598"/>
    </source>
</evidence>
<dbReference type="PROSITE" id="PS01012">
    <property type="entry name" value="FOLYLPOLYGLU_SYNT_2"/>
    <property type="match status" value="1"/>
</dbReference>
<reference evidence="13" key="2">
    <citation type="submission" date="2022-10" db="EMBL/GenBank/DDBJ databases">
        <authorList>
            <consortium name="ENA_rothamsted_submissions"/>
            <consortium name="culmorum"/>
            <person name="King R."/>
        </authorList>
    </citation>
    <scope>NUCLEOTIDE SEQUENCE</scope>
</reference>
<keyword evidence="5" id="KW-0436">Ligase</keyword>
<evidence type="ECO:0000256" key="10">
    <source>
        <dbReference type="ARBA" id="ARBA00030592"/>
    </source>
</evidence>
<dbReference type="InterPro" id="IPR001645">
    <property type="entry name" value="Folylpolyglutamate_synth"/>
</dbReference>
<organism evidence="13 14">
    <name type="scientific">Chironomus riparius</name>
    <dbReference type="NCBI Taxonomy" id="315576"/>
    <lineage>
        <taxon>Eukaryota</taxon>
        <taxon>Metazoa</taxon>
        <taxon>Ecdysozoa</taxon>
        <taxon>Arthropoda</taxon>
        <taxon>Hexapoda</taxon>
        <taxon>Insecta</taxon>
        <taxon>Pterygota</taxon>
        <taxon>Neoptera</taxon>
        <taxon>Endopterygota</taxon>
        <taxon>Diptera</taxon>
        <taxon>Nematocera</taxon>
        <taxon>Chironomoidea</taxon>
        <taxon>Chironomidae</taxon>
        <taxon>Chironominae</taxon>
        <taxon>Chironomus</taxon>
    </lineage>
</organism>
<evidence type="ECO:0000256" key="8">
    <source>
        <dbReference type="ARBA" id="ARBA00022840"/>
    </source>
</evidence>